<reference evidence="2 3" key="1">
    <citation type="submission" date="2024-03" db="EMBL/GenBank/DDBJ databases">
        <title>A high-quality draft genome sequence of Diaporthe vaccinii, a causative agent of upright dieback and viscid rot disease in cranberry plants.</title>
        <authorList>
            <person name="Sarrasin M."/>
            <person name="Lang B.F."/>
            <person name="Burger G."/>
        </authorList>
    </citation>
    <scope>NUCLEOTIDE SEQUENCE [LARGE SCALE GENOMIC DNA]</scope>
    <source>
        <strain evidence="2 3">IS7</strain>
    </source>
</reference>
<proteinExistence type="predicted"/>
<evidence type="ECO:0000313" key="3">
    <source>
        <dbReference type="Proteomes" id="UP001600888"/>
    </source>
</evidence>
<dbReference type="Proteomes" id="UP001600888">
    <property type="component" value="Unassembled WGS sequence"/>
</dbReference>
<feature type="compositionally biased region" description="Polar residues" evidence="1">
    <location>
        <begin position="119"/>
        <end position="129"/>
    </location>
</feature>
<name>A0ABR4DXM6_9PEZI</name>
<protein>
    <submittedName>
        <fullName evidence="2">Uncharacterized protein</fullName>
    </submittedName>
</protein>
<evidence type="ECO:0000313" key="2">
    <source>
        <dbReference type="EMBL" id="KAL2274915.1"/>
    </source>
</evidence>
<evidence type="ECO:0000256" key="1">
    <source>
        <dbReference type="SAM" id="MobiDB-lite"/>
    </source>
</evidence>
<comment type="caution">
    <text evidence="2">The sequence shown here is derived from an EMBL/GenBank/DDBJ whole genome shotgun (WGS) entry which is preliminary data.</text>
</comment>
<organism evidence="2 3">
    <name type="scientific">Diaporthe vaccinii</name>
    <dbReference type="NCBI Taxonomy" id="105482"/>
    <lineage>
        <taxon>Eukaryota</taxon>
        <taxon>Fungi</taxon>
        <taxon>Dikarya</taxon>
        <taxon>Ascomycota</taxon>
        <taxon>Pezizomycotina</taxon>
        <taxon>Sordariomycetes</taxon>
        <taxon>Sordariomycetidae</taxon>
        <taxon>Diaporthales</taxon>
        <taxon>Diaporthaceae</taxon>
        <taxon>Diaporthe</taxon>
        <taxon>Diaporthe eres species complex</taxon>
    </lineage>
</organism>
<dbReference type="EMBL" id="JBAWTH010000146">
    <property type="protein sequence ID" value="KAL2274915.1"/>
    <property type="molecule type" value="Genomic_DNA"/>
</dbReference>
<feature type="region of interest" description="Disordered" evidence="1">
    <location>
        <begin position="27"/>
        <end position="57"/>
    </location>
</feature>
<keyword evidence="3" id="KW-1185">Reference proteome</keyword>
<accession>A0ABR4DXM6</accession>
<feature type="region of interest" description="Disordered" evidence="1">
    <location>
        <begin position="119"/>
        <end position="147"/>
    </location>
</feature>
<gene>
    <name evidence="2" type="ORF">FJTKL_02652</name>
</gene>
<feature type="compositionally biased region" description="Basic and acidic residues" evidence="1">
    <location>
        <begin position="136"/>
        <end position="147"/>
    </location>
</feature>
<sequence>MAPHQECECGILNAGILTEEHGWSDNLSRQKELHTRGQLRPQRRGQARSSSSTFAAPERVLSNATWGRLELPCKRCRWRTKRRVNGCPDRGVHDPGPRSSAFCLPASLFLQEPVKASGARSSLLHSSAGGQLVDRNATDRGAKTVAG</sequence>